<proteinExistence type="predicted"/>
<evidence type="ECO:0008006" key="4">
    <source>
        <dbReference type="Google" id="ProtNLM"/>
    </source>
</evidence>
<dbReference type="Proteomes" id="UP000238375">
    <property type="component" value="Unassembled WGS sequence"/>
</dbReference>
<protein>
    <recommendedName>
        <fullName evidence="4">Pentapeptide repeat protein</fullName>
    </recommendedName>
</protein>
<comment type="caution">
    <text evidence="2">The sequence shown here is derived from an EMBL/GenBank/DDBJ whole genome shotgun (WGS) entry which is preliminary data.</text>
</comment>
<dbReference type="EMBL" id="PVTE01000013">
    <property type="protein sequence ID" value="PRY35995.1"/>
    <property type="molecule type" value="Genomic_DNA"/>
</dbReference>
<evidence type="ECO:0000256" key="1">
    <source>
        <dbReference type="SAM" id="Phobius"/>
    </source>
</evidence>
<feature type="transmembrane region" description="Helical" evidence="1">
    <location>
        <begin position="476"/>
        <end position="494"/>
    </location>
</feature>
<dbReference type="AlphaFoldDB" id="A0A2T0SRF1"/>
<keyword evidence="1" id="KW-1133">Transmembrane helix</keyword>
<gene>
    <name evidence="2" type="ORF">CLV58_113126</name>
</gene>
<dbReference type="OrthoDB" id="965965at2"/>
<feature type="transmembrane region" description="Helical" evidence="1">
    <location>
        <begin position="533"/>
        <end position="553"/>
    </location>
</feature>
<sequence>MERKVVTYAGSELSDFILGKLNQDGSRTYSNFEFRWEPPSSPSHAYDRAKRISGNPNYRPWPFKMPSAMWDFSTNRAYYIDSLKSRPDYFNATEEEKFEATNPPKYLINGWTRLGGSVDEFTASISNVDVNSDIYINDTTFNDTLLINYLVSKYYIRFNNCVFKDTVNLLYSQIDQVSFSHCQFESGLFVTNCDINNLAIEGNSVVKNINIKIDAKEDYPLRILQNDMPHKVEILRIKDTNVEEKLEVIGRNIGSIAFDQATVKQTVIRLEQPSINISSDSKKHIVDQLEYTCTAGETPSSYAISNLSIENLKLDGFINSDDVFKITSCDVKRFQFQDFANGGKFVLNDVRVSDELIIDKSDLAEALFIGVNLRSVRKCEIIKSNIIEISLYNTSFSNNINEKNDSLYEIRDIYRQLKYASSKQNDRLNELRYEAVESSVIRKILENGNDKDKWIFKFNDWSSRHGQDWVRAGSKLFWWGLACFGIIQLLMGYINFMPQLIFENIANFIAFLNPIHKFSEIFGEPYTPFGNGLAMFIDAVFKLFSAYMLFQFLRAFRKYFRS</sequence>
<name>A0A2T0SRF1_9BACT</name>
<keyword evidence="3" id="KW-1185">Reference proteome</keyword>
<keyword evidence="1" id="KW-0812">Transmembrane</keyword>
<evidence type="ECO:0000313" key="2">
    <source>
        <dbReference type="EMBL" id="PRY35995.1"/>
    </source>
</evidence>
<organism evidence="2 3">
    <name type="scientific">Spirosoma oryzae</name>
    <dbReference type="NCBI Taxonomy" id="1469603"/>
    <lineage>
        <taxon>Bacteria</taxon>
        <taxon>Pseudomonadati</taxon>
        <taxon>Bacteroidota</taxon>
        <taxon>Cytophagia</taxon>
        <taxon>Cytophagales</taxon>
        <taxon>Cytophagaceae</taxon>
        <taxon>Spirosoma</taxon>
    </lineage>
</organism>
<dbReference type="RefSeq" id="WP_146141454.1">
    <property type="nucleotide sequence ID" value="NZ_PVTE01000013.1"/>
</dbReference>
<reference evidence="2 3" key="1">
    <citation type="submission" date="2018-03" db="EMBL/GenBank/DDBJ databases">
        <title>Genomic Encyclopedia of Archaeal and Bacterial Type Strains, Phase II (KMG-II): from individual species to whole genera.</title>
        <authorList>
            <person name="Goeker M."/>
        </authorList>
    </citation>
    <scope>NUCLEOTIDE SEQUENCE [LARGE SCALE GENOMIC DNA]</scope>
    <source>
        <strain evidence="2 3">DSM 28354</strain>
    </source>
</reference>
<evidence type="ECO:0000313" key="3">
    <source>
        <dbReference type="Proteomes" id="UP000238375"/>
    </source>
</evidence>
<accession>A0A2T0SRF1</accession>
<keyword evidence="1" id="KW-0472">Membrane</keyword>